<feature type="signal peptide" evidence="1">
    <location>
        <begin position="1"/>
        <end position="17"/>
    </location>
</feature>
<dbReference type="Gene3D" id="3.40.30.10">
    <property type="entry name" value="Glutaredoxin"/>
    <property type="match status" value="1"/>
</dbReference>
<sequence length="241" mass="26015">MRTITMLFLLLAKGADAVALTVRYFDARGAAEITRVLLALSGQQYTDHRYKIEAKEGGGFSTPEFSADKESGALAANLNRAPLLEVDGTPIGQSKAIERYVAAQGGLMGATPLEAALIDSVAEHVRDVKDAQARKGFGMFSRDKSDEEKTRLRDEWYATELPSWLQRIEGCVAPLKRVVCGETPSYAAVCIWALLREGKDEDVALVAKAAEGCGTLNEIAEAVAAHPAVKSWVASRPVTMM</sequence>
<protein>
    <recommendedName>
        <fullName evidence="5">GST N-terminal domain-containing protein</fullName>
    </recommendedName>
</protein>
<dbReference type="InterPro" id="IPR036282">
    <property type="entry name" value="Glutathione-S-Trfase_C_sf"/>
</dbReference>
<evidence type="ECO:0000256" key="1">
    <source>
        <dbReference type="SAM" id="SignalP"/>
    </source>
</evidence>
<evidence type="ECO:0000259" key="3">
    <source>
        <dbReference type="PROSITE" id="PS50405"/>
    </source>
</evidence>
<dbReference type="InterPro" id="IPR010987">
    <property type="entry name" value="Glutathione-S-Trfase_C-like"/>
</dbReference>
<feature type="domain" description="GST N-terminal" evidence="2">
    <location>
        <begin position="18"/>
        <end position="109"/>
    </location>
</feature>
<dbReference type="SUPFAM" id="SSF52833">
    <property type="entry name" value="Thioredoxin-like"/>
    <property type="match status" value="1"/>
</dbReference>
<dbReference type="Pfam" id="PF02798">
    <property type="entry name" value="GST_N"/>
    <property type="match status" value="1"/>
</dbReference>
<keyword evidence="1" id="KW-0732">Signal</keyword>
<dbReference type="EMBL" id="HBER01022140">
    <property type="protein sequence ID" value="CAD8535848.1"/>
    <property type="molecule type" value="Transcribed_RNA"/>
</dbReference>
<evidence type="ECO:0000259" key="2">
    <source>
        <dbReference type="PROSITE" id="PS50404"/>
    </source>
</evidence>
<dbReference type="InterPro" id="IPR004045">
    <property type="entry name" value="Glutathione_S-Trfase_N"/>
</dbReference>
<feature type="domain" description="GST C-terminal" evidence="3">
    <location>
        <begin position="111"/>
        <end position="241"/>
    </location>
</feature>
<dbReference type="GO" id="GO:0004364">
    <property type="term" value="F:glutathione transferase activity"/>
    <property type="evidence" value="ECO:0007669"/>
    <property type="project" value="TreeGrafter"/>
</dbReference>
<dbReference type="GO" id="GO:0006749">
    <property type="term" value="P:glutathione metabolic process"/>
    <property type="evidence" value="ECO:0007669"/>
    <property type="project" value="TreeGrafter"/>
</dbReference>
<feature type="chain" id="PRO_5031101680" description="GST N-terminal domain-containing protein" evidence="1">
    <location>
        <begin position="18"/>
        <end position="241"/>
    </location>
</feature>
<dbReference type="Gene3D" id="1.20.1050.10">
    <property type="match status" value="1"/>
</dbReference>
<dbReference type="PROSITE" id="PS50405">
    <property type="entry name" value="GST_CTER"/>
    <property type="match status" value="1"/>
</dbReference>
<gene>
    <name evidence="4" type="ORF">CLEP1334_LOCUS11128</name>
</gene>
<dbReference type="PANTHER" id="PTHR11571">
    <property type="entry name" value="GLUTATHIONE S-TRANSFERASE"/>
    <property type="match status" value="1"/>
</dbReference>
<dbReference type="InterPro" id="IPR050213">
    <property type="entry name" value="GST_superfamily"/>
</dbReference>
<evidence type="ECO:0000313" key="4">
    <source>
        <dbReference type="EMBL" id="CAD8535848.1"/>
    </source>
</evidence>
<dbReference type="SUPFAM" id="SSF47616">
    <property type="entry name" value="GST C-terminal domain-like"/>
    <property type="match status" value="1"/>
</dbReference>
<reference evidence="4" key="1">
    <citation type="submission" date="2021-01" db="EMBL/GenBank/DDBJ databases">
        <authorList>
            <person name="Corre E."/>
            <person name="Pelletier E."/>
            <person name="Niang G."/>
            <person name="Scheremetjew M."/>
            <person name="Finn R."/>
            <person name="Kale V."/>
            <person name="Holt S."/>
            <person name="Cochrane G."/>
            <person name="Meng A."/>
            <person name="Brown T."/>
            <person name="Cohen L."/>
        </authorList>
    </citation>
    <scope>NUCLEOTIDE SEQUENCE</scope>
    <source>
        <strain evidence="4">RCC1130</strain>
    </source>
</reference>
<organism evidence="4">
    <name type="scientific">Calcidiscus leptoporus</name>
    <dbReference type="NCBI Taxonomy" id="127549"/>
    <lineage>
        <taxon>Eukaryota</taxon>
        <taxon>Haptista</taxon>
        <taxon>Haptophyta</taxon>
        <taxon>Prymnesiophyceae</taxon>
        <taxon>Coccolithales</taxon>
        <taxon>Calcidiscaceae</taxon>
        <taxon>Calcidiscus</taxon>
    </lineage>
</organism>
<dbReference type="CDD" id="cd03039">
    <property type="entry name" value="GST_N_Sigma_like"/>
    <property type="match status" value="1"/>
</dbReference>
<dbReference type="PANTHER" id="PTHR11571:SF150">
    <property type="entry name" value="GLUTATHIONE S-TRANSFERASE"/>
    <property type="match status" value="1"/>
</dbReference>
<dbReference type="InterPro" id="IPR040079">
    <property type="entry name" value="Glutathione_S-Trfase"/>
</dbReference>
<evidence type="ECO:0008006" key="5">
    <source>
        <dbReference type="Google" id="ProtNLM"/>
    </source>
</evidence>
<dbReference type="InterPro" id="IPR004046">
    <property type="entry name" value="GST_C"/>
</dbReference>
<dbReference type="PROSITE" id="PS50404">
    <property type="entry name" value="GST_NTER"/>
    <property type="match status" value="1"/>
</dbReference>
<dbReference type="AlphaFoldDB" id="A0A7S0IZC8"/>
<dbReference type="InterPro" id="IPR036249">
    <property type="entry name" value="Thioredoxin-like_sf"/>
</dbReference>
<dbReference type="Pfam" id="PF14497">
    <property type="entry name" value="GST_C_3"/>
    <property type="match status" value="1"/>
</dbReference>
<accession>A0A7S0IZC8</accession>
<proteinExistence type="predicted"/>
<name>A0A7S0IZC8_9EUKA</name>
<dbReference type="SFLD" id="SFLDS00019">
    <property type="entry name" value="Glutathione_Transferase_(cytos"/>
    <property type="match status" value="1"/>
</dbReference>